<sequence>MLKDLIQLFAESFLKSKRSWVAEQCAPIVHDGTNIPCTSTTDFFSYVAPCNGWATSRSNSSTVSALEIQVENGQMALASVLNGNTAGCGLCCYVKKGTTIKFLCRGGKTSDYSIWFYKASSDA</sequence>
<protein>
    <submittedName>
        <fullName evidence="1">Uncharacterized protein</fullName>
    </submittedName>
</protein>
<dbReference type="EMBL" id="BK032730">
    <property type="protein sequence ID" value="DAF57259.1"/>
    <property type="molecule type" value="Genomic_DNA"/>
</dbReference>
<reference evidence="1" key="1">
    <citation type="journal article" date="2021" name="Proc. Natl. Acad. Sci. U.S.A.">
        <title>A Catalog of Tens of Thousands of Viruses from Human Metagenomes Reveals Hidden Associations with Chronic Diseases.</title>
        <authorList>
            <person name="Tisza M.J."/>
            <person name="Buck C.B."/>
        </authorList>
    </citation>
    <scope>NUCLEOTIDE SEQUENCE</scope>
    <source>
        <strain evidence="1">Ct5ra14</strain>
    </source>
</reference>
<proteinExistence type="predicted"/>
<accession>A0A8S5T2L6</accession>
<evidence type="ECO:0000313" key="1">
    <source>
        <dbReference type="EMBL" id="DAF57259.1"/>
    </source>
</evidence>
<organism evidence="1">
    <name type="scientific">Myoviridae sp. ct5ra14</name>
    <dbReference type="NCBI Taxonomy" id="2827659"/>
    <lineage>
        <taxon>Viruses</taxon>
        <taxon>Duplodnaviria</taxon>
        <taxon>Heunggongvirae</taxon>
        <taxon>Uroviricota</taxon>
        <taxon>Caudoviricetes</taxon>
    </lineage>
</organism>
<name>A0A8S5T2L6_9CAUD</name>